<keyword evidence="3 5" id="KW-1133">Transmembrane helix</keyword>
<comment type="subcellular location">
    <subcellularLocation>
        <location evidence="1">Membrane</location>
        <topology evidence="1">Multi-pass membrane protein</topology>
    </subcellularLocation>
</comment>
<organism evidence="7 8">
    <name type="scientific">Aeoliella straminimaris</name>
    <dbReference type="NCBI Taxonomy" id="2954799"/>
    <lineage>
        <taxon>Bacteria</taxon>
        <taxon>Pseudomonadati</taxon>
        <taxon>Planctomycetota</taxon>
        <taxon>Planctomycetia</taxon>
        <taxon>Pirellulales</taxon>
        <taxon>Lacipirellulaceae</taxon>
        <taxon>Aeoliella</taxon>
    </lineage>
</organism>
<evidence type="ECO:0000256" key="2">
    <source>
        <dbReference type="ARBA" id="ARBA00022692"/>
    </source>
</evidence>
<evidence type="ECO:0000313" key="8">
    <source>
        <dbReference type="Proteomes" id="UP001155241"/>
    </source>
</evidence>
<keyword evidence="8" id="KW-1185">Reference proteome</keyword>
<comment type="caution">
    <text evidence="7">The sequence shown here is derived from an EMBL/GenBank/DDBJ whole genome shotgun (WGS) entry which is preliminary data.</text>
</comment>
<keyword evidence="2 5" id="KW-0812">Transmembrane</keyword>
<feature type="transmembrane region" description="Helical" evidence="5">
    <location>
        <begin position="6"/>
        <end position="26"/>
    </location>
</feature>
<evidence type="ECO:0000313" key="7">
    <source>
        <dbReference type="EMBL" id="MCO6045009.1"/>
    </source>
</evidence>
<feature type="domain" description="NfeD-like C-terminal" evidence="6">
    <location>
        <begin position="106"/>
        <end position="159"/>
    </location>
</feature>
<dbReference type="GO" id="GO:0016020">
    <property type="term" value="C:membrane"/>
    <property type="evidence" value="ECO:0007669"/>
    <property type="project" value="UniProtKB-SubCell"/>
</dbReference>
<dbReference type="Pfam" id="PF01957">
    <property type="entry name" value="NfeD"/>
    <property type="match status" value="1"/>
</dbReference>
<evidence type="ECO:0000256" key="4">
    <source>
        <dbReference type="ARBA" id="ARBA00023136"/>
    </source>
</evidence>
<dbReference type="PANTHER" id="PTHR33507">
    <property type="entry name" value="INNER MEMBRANE PROTEIN YBBJ"/>
    <property type="match status" value="1"/>
</dbReference>
<sequence length="193" mass="20213">METIDPLVWAALLVVAGFALLVLEILLPSGGILSVLAASALIASVIIAFRTGGATTGFTFITIVLVLAPAVLTAAFRYLPRTPIGRALLGEAPKDEDVLTADPRRQLIGKVGVARSKMLPSGSVEVDGQMLDAVSKGQAIEPGQNVQVIEVRGNRVVVRLAPDDMRPGTSNPADLLNRSIEELGIDSLDDPLA</sequence>
<dbReference type="Gene3D" id="2.40.50.140">
    <property type="entry name" value="Nucleic acid-binding proteins"/>
    <property type="match status" value="1"/>
</dbReference>
<dbReference type="InterPro" id="IPR052165">
    <property type="entry name" value="Membrane_assoc_protease"/>
</dbReference>
<reference evidence="7" key="1">
    <citation type="submission" date="2022-06" db="EMBL/GenBank/DDBJ databases">
        <title>Aeoliella straminimaris, a novel planctomycete from sediments.</title>
        <authorList>
            <person name="Vitorino I.R."/>
            <person name="Lage O.M."/>
        </authorList>
    </citation>
    <scope>NUCLEOTIDE SEQUENCE</scope>
    <source>
        <strain evidence="7">ICT_H6.2</strain>
    </source>
</reference>
<accession>A0A9X2FAL4</accession>
<dbReference type="InterPro" id="IPR012340">
    <property type="entry name" value="NA-bd_OB-fold"/>
</dbReference>
<proteinExistence type="predicted"/>
<dbReference type="Proteomes" id="UP001155241">
    <property type="component" value="Unassembled WGS sequence"/>
</dbReference>
<keyword evidence="4 5" id="KW-0472">Membrane</keyword>
<evidence type="ECO:0000256" key="3">
    <source>
        <dbReference type="ARBA" id="ARBA00022989"/>
    </source>
</evidence>
<evidence type="ECO:0000256" key="5">
    <source>
        <dbReference type="SAM" id="Phobius"/>
    </source>
</evidence>
<gene>
    <name evidence="7" type="ORF">NG895_13955</name>
</gene>
<dbReference type="RefSeq" id="WP_252853122.1">
    <property type="nucleotide sequence ID" value="NZ_JAMXLR010000051.1"/>
</dbReference>
<protein>
    <recommendedName>
        <fullName evidence="6">NfeD-like C-terminal domain-containing protein</fullName>
    </recommendedName>
</protein>
<dbReference type="InterPro" id="IPR002810">
    <property type="entry name" value="NfeD-like_C"/>
</dbReference>
<dbReference type="AlphaFoldDB" id="A0A9X2FAL4"/>
<evidence type="ECO:0000259" key="6">
    <source>
        <dbReference type="Pfam" id="PF01957"/>
    </source>
</evidence>
<dbReference type="PANTHER" id="PTHR33507:SF4">
    <property type="entry name" value="NODULATION COMPETITIVENESS PROTEIN NFED"/>
    <property type="match status" value="1"/>
</dbReference>
<name>A0A9X2FAL4_9BACT</name>
<dbReference type="SUPFAM" id="SSF141322">
    <property type="entry name" value="NfeD domain-like"/>
    <property type="match status" value="1"/>
</dbReference>
<dbReference type="EMBL" id="JAMXLR010000051">
    <property type="protein sequence ID" value="MCO6045009.1"/>
    <property type="molecule type" value="Genomic_DNA"/>
</dbReference>
<feature type="transmembrane region" description="Helical" evidence="5">
    <location>
        <begin position="58"/>
        <end position="79"/>
    </location>
</feature>
<feature type="transmembrane region" description="Helical" evidence="5">
    <location>
        <begin position="33"/>
        <end position="52"/>
    </location>
</feature>
<evidence type="ECO:0000256" key="1">
    <source>
        <dbReference type="ARBA" id="ARBA00004141"/>
    </source>
</evidence>